<accession>A0A0G0LEI4</accession>
<protein>
    <recommendedName>
        <fullName evidence="4">dolichyl-phosphate beta-glucosyltransferase</fullName>
        <ecNumber evidence="4">2.4.1.117</ecNumber>
    </recommendedName>
</protein>
<dbReference type="InterPro" id="IPR035518">
    <property type="entry name" value="DPG_synthase"/>
</dbReference>
<feature type="domain" description="Glycosyltransferase 2-like" evidence="13">
    <location>
        <begin position="8"/>
        <end position="165"/>
    </location>
</feature>
<keyword evidence="9" id="KW-0735">Signal-anchor</keyword>
<evidence type="ECO:0000256" key="4">
    <source>
        <dbReference type="ARBA" id="ARBA00012583"/>
    </source>
</evidence>
<dbReference type="EMBL" id="LBVP01000013">
    <property type="protein sequence ID" value="KKQ89462.1"/>
    <property type="molecule type" value="Genomic_DNA"/>
</dbReference>
<comment type="similarity">
    <text evidence="3">Belongs to the glycosyltransferase 2 family.</text>
</comment>
<gene>
    <name evidence="14" type="ORF">UT12_C0013G0005</name>
</gene>
<dbReference type="Proteomes" id="UP000034893">
    <property type="component" value="Unassembled WGS sequence"/>
</dbReference>
<dbReference type="PANTHER" id="PTHR10859:SF91">
    <property type="entry name" value="DOLICHYL-PHOSPHATE BETA-GLUCOSYLTRANSFERASE"/>
    <property type="match status" value="1"/>
</dbReference>
<evidence type="ECO:0000313" key="14">
    <source>
        <dbReference type="EMBL" id="KKQ89462.1"/>
    </source>
</evidence>
<dbReference type="SUPFAM" id="SSF53448">
    <property type="entry name" value="Nucleotide-diphospho-sugar transferases"/>
    <property type="match status" value="1"/>
</dbReference>
<dbReference type="GO" id="GO:0004581">
    <property type="term" value="F:dolichyl-phosphate beta-glucosyltransferase activity"/>
    <property type="evidence" value="ECO:0007669"/>
    <property type="project" value="UniProtKB-EC"/>
</dbReference>
<dbReference type="Gene3D" id="3.90.550.10">
    <property type="entry name" value="Spore Coat Polysaccharide Biosynthesis Protein SpsA, Chain A"/>
    <property type="match status" value="1"/>
</dbReference>
<keyword evidence="5" id="KW-0328">Glycosyltransferase</keyword>
<keyword evidence="10" id="KW-1133">Transmembrane helix</keyword>
<dbReference type="EC" id="2.4.1.117" evidence="4"/>
<sequence length="251" mass="28840">MAEQPYLSVIIPAYNEEPNFKKGTIDQVPKYLEKQNYTYEILVVDDGSEDNTAKLAADFAKKHQNIKVINNPHQGKAETVKTGVLAANGKYILFTDFDQATPIWEIERLLPYFPEYDIVIGSRQLTGAKREKEPLYRHLMGLGFNLIVQTFAVRGIWDTQAGFKCFKGDVAKKIFERLKVYGKGRKVKGALVTAFDVELLFIARKMNYKIKEVPIVWHHMATTRVSPIKDSLRMLRDVIKIRLNDLRGIYQ</sequence>
<dbReference type="CDD" id="cd04188">
    <property type="entry name" value="DPG_synthase"/>
    <property type="match status" value="1"/>
</dbReference>
<comment type="caution">
    <text evidence="14">The sequence shown here is derived from an EMBL/GenBank/DDBJ whole genome shotgun (WGS) entry which is preliminary data.</text>
</comment>
<evidence type="ECO:0000256" key="7">
    <source>
        <dbReference type="ARBA" id="ARBA00022692"/>
    </source>
</evidence>
<keyword evidence="11" id="KW-0472">Membrane</keyword>
<reference evidence="14 15" key="1">
    <citation type="journal article" date="2015" name="Nature">
        <title>rRNA introns, odd ribosomes, and small enigmatic genomes across a large radiation of phyla.</title>
        <authorList>
            <person name="Brown C.T."/>
            <person name="Hug L.A."/>
            <person name="Thomas B.C."/>
            <person name="Sharon I."/>
            <person name="Castelle C.J."/>
            <person name="Singh A."/>
            <person name="Wilkins M.J."/>
            <person name="Williams K.H."/>
            <person name="Banfield J.F."/>
        </authorList>
    </citation>
    <scope>NUCLEOTIDE SEQUENCE [LARGE SCALE GENOMIC DNA]</scope>
</reference>
<proteinExistence type="inferred from homology"/>
<keyword evidence="7" id="KW-0812">Transmembrane</keyword>
<dbReference type="InterPro" id="IPR001173">
    <property type="entry name" value="Glyco_trans_2-like"/>
</dbReference>
<comment type="subcellular location">
    <subcellularLocation>
        <location evidence="1">Endoplasmic reticulum membrane</location>
        <topology evidence="1">Single-pass membrane protein</topology>
    </subcellularLocation>
</comment>
<evidence type="ECO:0000256" key="3">
    <source>
        <dbReference type="ARBA" id="ARBA00006739"/>
    </source>
</evidence>
<dbReference type="AlphaFoldDB" id="A0A0G0LEI4"/>
<evidence type="ECO:0000256" key="8">
    <source>
        <dbReference type="ARBA" id="ARBA00022824"/>
    </source>
</evidence>
<evidence type="ECO:0000256" key="1">
    <source>
        <dbReference type="ARBA" id="ARBA00004389"/>
    </source>
</evidence>
<keyword evidence="8" id="KW-0256">Endoplasmic reticulum</keyword>
<evidence type="ECO:0000259" key="13">
    <source>
        <dbReference type="Pfam" id="PF00535"/>
    </source>
</evidence>
<dbReference type="GO" id="GO:0006487">
    <property type="term" value="P:protein N-linked glycosylation"/>
    <property type="evidence" value="ECO:0007669"/>
    <property type="project" value="TreeGrafter"/>
</dbReference>
<keyword evidence="6 14" id="KW-0808">Transferase</keyword>
<evidence type="ECO:0000256" key="12">
    <source>
        <dbReference type="ARBA" id="ARBA00045097"/>
    </source>
</evidence>
<evidence type="ECO:0000256" key="11">
    <source>
        <dbReference type="ARBA" id="ARBA00023136"/>
    </source>
</evidence>
<evidence type="ECO:0000256" key="2">
    <source>
        <dbReference type="ARBA" id="ARBA00004922"/>
    </source>
</evidence>
<dbReference type="InterPro" id="IPR029044">
    <property type="entry name" value="Nucleotide-diphossugar_trans"/>
</dbReference>
<dbReference type="Pfam" id="PF00535">
    <property type="entry name" value="Glycos_transf_2"/>
    <property type="match status" value="1"/>
</dbReference>
<comment type="catalytic activity">
    <reaction evidence="12">
        <text>a di-trans,poly-cis-dolichyl phosphate + UDP-alpha-D-glucose = a di-trans,poly-cis-dolichyl beta-D-glucosyl phosphate + UDP</text>
        <dbReference type="Rhea" id="RHEA:15401"/>
        <dbReference type="Rhea" id="RHEA-COMP:19498"/>
        <dbReference type="Rhea" id="RHEA-COMP:19502"/>
        <dbReference type="ChEBI" id="CHEBI:57525"/>
        <dbReference type="ChEBI" id="CHEBI:57683"/>
        <dbReference type="ChEBI" id="CHEBI:58223"/>
        <dbReference type="ChEBI" id="CHEBI:58885"/>
        <dbReference type="EC" id="2.4.1.117"/>
    </reaction>
    <physiologicalReaction direction="left-to-right" evidence="12">
        <dbReference type="Rhea" id="RHEA:15402"/>
    </physiologicalReaction>
</comment>
<organism evidence="14 15">
    <name type="scientific">Candidatus Curtissbacteria bacterium GW2011_GWC2_38_9</name>
    <dbReference type="NCBI Taxonomy" id="1618414"/>
    <lineage>
        <taxon>Bacteria</taxon>
        <taxon>Candidatus Curtissiibacteriota</taxon>
    </lineage>
</organism>
<comment type="pathway">
    <text evidence="2">Protein modification; protein glycosylation.</text>
</comment>
<dbReference type="PANTHER" id="PTHR10859">
    <property type="entry name" value="GLYCOSYL TRANSFERASE"/>
    <property type="match status" value="1"/>
</dbReference>
<evidence type="ECO:0000256" key="6">
    <source>
        <dbReference type="ARBA" id="ARBA00022679"/>
    </source>
</evidence>
<name>A0A0G0LEI4_9BACT</name>
<evidence type="ECO:0000256" key="9">
    <source>
        <dbReference type="ARBA" id="ARBA00022968"/>
    </source>
</evidence>
<evidence type="ECO:0000313" key="15">
    <source>
        <dbReference type="Proteomes" id="UP000034893"/>
    </source>
</evidence>
<evidence type="ECO:0000256" key="5">
    <source>
        <dbReference type="ARBA" id="ARBA00022676"/>
    </source>
</evidence>
<evidence type="ECO:0000256" key="10">
    <source>
        <dbReference type="ARBA" id="ARBA00022989"/>
    </source>
</evidence>